<gene>
    <name evidence="1" type="ORF">FIA58_005090</name>
</gene>
<dbReference type="Proteomes" id="UP000817854">
    <property type="component" value="Unassembled WGS sequence"/>
</dbReference>
<reference evidence="1 2" key="2">
    <citation type="submission" date="2019-05" db="EMBL/GenBank/DDBJ databases">
        <authorList>
            <person name="Lianzixin W."/>
        </authorList>
    </citation>
    <scope>NUCLEOTIDE SEQUENCE [LARGE SCALE GENOMIC DNA]</scope>
    <source>
        <strain evidence="1 2">EC11</strain>
    </source>
</reference>
<sequence length="66" mass="7774">MSNTMINRTKLTLEKLSFDPALFSRELVKAIKFLLVNELEELAVWFVNFTKERPELRNVKFSANEL</sequence>
<evidence type="ECO:0000313" key="1">
    <source>
        <dbReference type="EMBL" id="NHN25048.1"/>
    </source>
</evidence>
<organism evidence="1 2">
    <name type="scientific">Flavobacterium jejuense</name>
    <dbReference type="NCBI Taxonomy" id="1544455"/>
    <lineage>
        <taxon>Bacteria</taxon>
        <taxon>Pseudomonadati</taxon>
        <taxon>Bacteroidota</taxon>
        <taxon>Flavobacteriia</taxon>
        <taxon>Flavobacteriales</taxon>
        <taxon>Flavobacteriaceae</taxon>
        <taxon>Flavobacterium</taxon>
    </lineage>
</organism>
<evidence type="ECO:0000313" key="2">
    <source>
        <dbReference type="Proteomes" id="UP000817854"/>
    </source>
</evidence>
<keyword evidence="2" id="KW-1185">Reference proteome</keyword>
<dbReference type="EMBL" id="VEVQ02000003">
    <property type="protein sequence ID" value="NHN25048.1"/>
    <property type="molecule type" value="Genomic_DNA"/>
</dbReference>
<name>A0ABX0IRD3_9FLAO</name>
<proteinExistence type="predicted"/>
<reference evidence="2" key="1">
    <citation type="submission" date="2019-05" db="EMBL/GenBank/DDBJ databases">
        <title>Flavobacterium profundi sp. nov., isolated from a deep-sea seamount.</title>
        <authorList>
            <person name="Zhang D.-C."/>
        </authorList>
    </citation>
    <scope>NUCLEOTIDE SEQUENCE [LARGE SCALE GENOMIC DNA]</scope>
    <source>
        <strain evidence="2">EC11</strain>
    </source>
</reference>
<comment type="caution">
    <text evidence="1">The sequence shown here is derived from an EMBL/GenBank/DDBJ whole genome shotgun (WGS) entry which is preliminary data.</text>
</comment>
<accession>A0ABX0IRD3</accession>
<reference evidence="1 2" key="3">
    <citation type="submission" date="2020-02" db="EMBL/GenBank/DDBJ databases">
        <title>Flavobacterium profundi sp. nov., isolated from a deep-sea seamount.</title>
        <authorList>
            <person name="Zhang D.-C."/>
        </authorList>
    </citation>
    <scope>NUCLEOTIDE SEQUENCE [LARGE SCALE GENOMIC DNA]</scope>
    <source>
        <strain evidence="1 2">EC11</strain>
    </source>
</reference>
<dbReference type="RefSeq" id="WP_140960771.1">
    <property type="nucleotide sequence ID" value="NZ_VEVQ02000003.1"/>
</dbReference>
<protein>
    <submittedName>
        <fullName evidence="1">Uncharacterized protein</fullName>
    </submittedName>
</protein>